<accession>A0A0G1QD17</accession>
<proteinExistence type="inferred from homology"/>
<dbReference type="CDD" id="cd00093">
    <property type="entry name" value="HTH_XRE"/>
    <property type="match status" value="1"/>
</dbReference>
<evidence type="ECO:0000256" key="1">
    <source>
        <dbReference type="ARBA" id="ARBA00007227"/>
    </source>
</evidence>
<feature type="domain" description="HTH cro/C1-type" evidence="2">
    <location>
        <begin position="37"/>
        <end position="67"/>
    </location>
</feature>
<evidence type="ECO:0000313" key="4">
    <source>
        <dbReference type="Proteomes" id="UP000034727"/>
    </source>
</evidence>
<dbReference type="EMBL" id="LCLJ01000006">
    <property type="protein sequence ID" value="KKU15628.1"/>
    <property type="molecule type" value="Genomic_DNA"/>
</dbReference>
<gene>
    <name evidence="3" type="ORF">UX22_C0006G0036</name>
</gene>
<dbReference type="Gene3D" id="1.10.10.2910">
    <property type="match status" value="1"/>
</dbReference>
<dbReference type="PANTHER" id="PTHR43236">
    <property type="entry name" value="ANTITOXIN HIGA1"/>
    <property type="match status" value="1"/>
</dbReference>
<dbReference type="GO" id="GO:0003677">
    <property type="term" value="F:DNA binding"/>
    <property type="evidence" value="ECO:0007669"/>
    <property type="project" value="InterPro"/>
</dbReference>
<dbReference type="PANTHER" id="PTHR43236:SF2">
    <property type="entry name" value="BLL0069 PROTEIN"/>
    <property type="match status" value="1"/>
</dbReference>
<dbReference type="InterPro" id="IPR010359">
    <property type="entry name" value="IrrE_HExxH"/>
</dbReference>
<comment type="similarity">
    <text evidence="1">Belongs to the short-chain fatty acyl-CoA assimilation regulator (ScfR) family.</text>
</comment>
<sequence length="374" mass="43187">MGMVSFINRENLRVARENIGLNTTLASKKVLNSKKDSIAKWESGESLPTWLQVSKMAKVYNVPEALFFSDEKIRKSKTIPDYRVGSSEKNDEKIKALINLVVTRQKWLERELKDAGWTPNRLMGSGTHLKSPKDLAGLITEKLDIDLAEIKKISSRKDTLNYLIQRAENCGIFVGKTVSYHRLKVEDLRGLFISNNYCPFIVLNRRDTFSAQIFSFIHELAHFFRKSDSISNSLEFRNINKNINPEEVFCNRVVIELLLPEKRFEKKFYTKNDIDFVSMLYKVSSLSVFYRLKDLGMIKQDIESSLERDIKREIDENLNRKAEEDANKEGGNYIYAMKDSNGDLFNNIVSSSYLENKIGYVEATNLLRFSPEVI</sequence>
<protein>
    <recommendedName>
        <fullName evidence="2">HTH cro/C1-type domain-containing protein</fullName>
    </recommendedName>
</protein>
<dbReference type="AlphaFoldDB" id="A0A0G1QD17"/>
<dbReference type="InterPro" id="IPR010982">
    <property type="entry name" value="Lambda_DNA-bd_dom_sf"/>
</dbReference>
<name>A0A0G1QD17_9BACT</name>
<dbReference type="SUPFAM" id="SSF47413">
    <property type="entry name" value="lambda repressor-like DNA-binding domains"/>
    <property type="match status" value="1"/>
</dbReference>
<dbReference type="Proteomes" id="UP000034727">
    <property type="component" value="Unassembled WGS sequence"/>
</dbReference>
<dbReference type="InterPro" id="IPR001387">
    <property type="entry name" value="Cro/C1-type_HTH"/>
</dbReference>
<comment type="caution">
    <text evidence="3">The sequence shown here is derived from an EMBL/GenBank/DDBJ whole genome shotgun (WGS) entry which is preliminary data.</text>
</comment>
<dbReference type="InterPro" id="IPR052345">
    <property type="entry name" value="Rad_response_metalloprotease"/>
</dbReference>
<dbReference type="Gene3D" id="1.10.260.40">
    <property type="entry name" value="lambda repressor-like DNA-binding domains"/>
    <property type="match status" value="1"/>
</dbReference>
<organism evidence="3 4">
    <name type="scientific">Candidatus Jorgensenbacteria bacterium GW2011_GWA2_45_9</name>
    <dbReference type="NCBI Taxonomy" id="1618663"/>
    <lineage>
        <taxon>Bacteria</taxon>
        <taxon>Candidatus Joergenseniibacteriota</taxon>
    </lineage>
</organism>
<evidence type="ECO:0000259" key="2">
    <source>
        <dbReference type="PROSITE" id="PS50943"/>
    </source>
</evidence>
<dbReference type="PROSITE" id="PS50943">
    <property type="entry name" value="HTH_CROC1"/>
    <property type="match status" value="1"/>
</dbReference>
<dbReference type="Pfam" id="PF06114">
    <property type="entry name" value="Peptidase_M78"/>
    <property type="match status" value="1"/>
</dbReference>
<evidence type="ECO:0000313" key="3">
    <source>
        <dbReference type="EMBL" id="KKU15628.1"/>
    </source>
</evidence>
<reference evidence="3 4" key="1">
    <citation type="journal article" date="2015" name="Nature">
        <title>rRNA introns, odd ribosomes, and small enigmatic genomes across a large radiation of phyla.</title>
        <authorList>
            <person name="Brown C.T."/>
            <person name="Hug L.A."/>
            <person name="Thomas B.C."/>
            <person name="Sharon I."/>
            <person name="Castelle C.J."/>
            <person name="Singh A."/>
            <person name="Wilkins M.J."/>
            <person name="Williams K.H."/>
            <person name="Banfield J.F."/>
        </authorList>
    </citation>
    <scope>NUCLEOTIDE SEQUENCE [LARGE SCALE GENOMIC DNA]</scope>
</reference>